<feature type="domain" description="Peptidase M16 C-terminal" evidence="2">
    <location>
        <begin position="286"/>
        <end position="450"/>
    </location>
</feature>
<evidence type="ECO:0000259" key="1">
    <source>
        <dbReference type="Pfam" id="PF00675"/>
    </source>
</evidence>
<dbReference type="PANTHER" id="PTHR43016">
    <property type="entry name" value="PRESEQUENCE PROTEASE"/>
    <property type="match status" value="1"/>
</dbReference>
<name>A0ABD2IR46_9BILA</name>
<sequence>MGGTERANCVWPTASRQLRLANCVLGPTASEPTASGQLHAVGETQLAPRRSWPQDAVGSDAVGQTQLARRSWPDAVDPYCGWKAAFEKNSFATNTVIMHCWEPQKYFINSRIPITVYSSNRTQIKIVFAEWSSPTVEARISFLTEPSNNEGTTHALEHLIYCGSSSYKRGTLDLVANGCLACELNAVTEDDCTVYKIRTAGNKGFVKLFSVFLDHLLHPNLEEQSYWSEVHNVNTHGKDEGVMFAEMQARESTLWEIADRKRREMMYPESNGYRYKAGGVLDEIRNLTVEKVKEFHNIYYNCNNMYITICGQIEHNELLVSIGNIEGQNIPLVPFITPFQVRVSPLTGQKMERIDFPSLNESTGMVQMSWHGPPGSDFRTTQALIILVEFLTYSSNASLQKHFVQTNEPFCMSANICVTEQIDCEIIAYFEGVPVDKLSKIQERFFEKIHVAHQEAGAFNLPAIRSILDQQIRELHCDRENHFPSLVSSAVISSQLFDKNCEMLEKRLNQDVLFEELKNEQPQFWHDLFQKFFIKNCVCLMAEPSEQMANDYEKKERERIQQQLINIGEDELKKRAKKMDDAINEYKQHAQLSDEDLARLTVSELEEFNMIEVSTKHHWLKTTDGYPYPAFLHNINSDFFEAIVLIDTDPIPVNLRHYLMLWCQLLFQSGARIDDAGQQAERYEVARQSTKALVSHSVSLGISGIYDRFIALRLKTTAENFSELKRWTKTYLTGVVFDRDRVMFAARNLANKAEDRKMNGDSVCHFMDACSAYLQDGNTHFHSYLGLEKFHREVAEEMRTGPGDEVLAKLEDLRTRLLMAPMNVHFGGNPDRIQLSSGASSAASPPIAEIAEEWGWAFTGKKDPSLPELKCPADYKASDAQFGQSCAILVECSPDSAFLLQRAKFDDDWSGSSTMATLLLAQHLQQSEGPLWKAVRGTGLAYGVNLYVMPDRKALSLELDRCSQLSRAHKVTRETILEVLGNKLDQRLFESAKHSLVSVLISGLSTVELTITSAVLATIRSINNDFTNNLCTQIWQAKAEDVLAKGGPQIRRLLEPEQSFCSIALNPLRKDELKENFPKTKLISLDELQVVTL</sequence>
<protein>
    <submittedName>
        <fullName evidence="3">Uncharacterized protein</fullName>
    </submittedName>
</protein>
<dbReference type="FunFam" id="3.30.830.10:FF:000031">
    <property type="entry name" value="Putative zinc metalloprotease"/>
    <property type="match status" value="1"/>
</dbReference>
<dbReference type="EMBL" id="JBICBT010001175">
    <property type="protein sequence ID" value="KAL3080050.1"/>
    <property type="molecule type" value="Genomic_DNA"/>
</dbReference>
<dbReference type="Gene3D" id="3.30.830.10">
    <property type="entry name" value="Metalloenzyme, LuxS/M16 peptidase-like"/>
    <property type="match status" value="4"/>
</dbReference>
<evidence type="ECO:0000313" key="4">
    <source>
        <dbReference type="Proteomes" id="UP001620626"/>
    </source>
</evidence>
<feature type="domain" description="Peptidase M16 N-terminal" evidence="1">
    <location>
        <begin position="144"/>
        <end position="232"/>
    </location>
</feature>
<dbReference type="InterPro" id="IPR007863">
    <property type="entry name" value="Peptidase_M16_C"/>
</dbReference>
<gene>
    <name evidence="3" type="ORF">niasHT_034608</name>
</gene>
<organism evidence="3 4">
    <name type="scientific">Heterodera trifolii</name>
    <dbReference type="NCBI Taxonomy" id="157864"/>
    <lineage>
        <taxon>Eukaryota</taxon>
        <taxon>Metazoa</taxon>
        <taxon>Ecdysozoa</taxon>
        <taxon>Nematoda</taxon>
        <taxon>Chromadorea</taxon>
        <taxon>Rhabditida</taxon>
        <taxon>Tylenchina</taxon>
        <taxon>Tylenchomorpha</taxon>
        <taxon>Tylenchoidea</taxon>
        <taxon>Heteroderidae</taxon>
        <taxon>Heteroderinae</taxon>
        <taxon>Heterodera</taxon>
    </lineage>
</organism>
<dbReference type="InterPro" id="IPR011249">
    <property type="entry name" value="Metalloenz_LuxS/M16"/>
</dbReference>
<evidence type="ECO:0000259" key="2">
    <source>
        <dbReference type="Pfam" id="PF05193"/>
    </source>
</evidence>
<keyword evidence="4" id="KW-1185">Reference proteome</keyword>
<dbReference type="Pfam" id="PF00675">
    <property type="entry name" value="Peptidase_M16"/>
    <property type="match status" value="1"/>
</dbReference>
<dbReference type="AlphaFoldDB" id="A0ABD2IR46"/>
<evidence type="ECO:0000313" key="3">
    <source>
        <dbReference type="EMBL" id="KAL3080050.1"/>
    </source>
</evidence>
<accession>A0ABD2IR46</accession>
<dbReference type="InterPro" id="IPR011765">
    <property type="entry name" value="Pept_M16_N"/>
</dbReference>
<proteinExistence type="predicted"/>
<dbReference type="Proteomes" id="UP001620626">
    <property type="component" value="Unassembled WGS sequence"/>
</dbReference>
<dbReference type="Pfam" id="PF05193">
    <property type="entry name" value="Peptidase_M16_C"/>
    <property type="match status" value="1"/>
</dbReference>
<dbReference type="PANTHER" id="PTHR43016:SF16">
    <property type="entry name" value="METALLOPROTEASE, PUTATIVE (AFU_ORTHOLOGUE AFUA_4G07610)-RELATED"/>
    <property type="match status" value="1"/>
</dbReference>
<comment type="caution">
    <text evidence="3">The sequence shown here is derived from an EMBL/GenBank/DDBJ whole genome shotgun (WGS) entry which is preliminary data.</text>
</comment>
<dbReference type="FunFam" id="3.30.830.10:FF:000015">
    <property type="entry name" value="Putative zinc metalloprotease"/>
    <property type="match status" value="1"/>
</dbReference>
<dbReference type="SUPFAM" id="SSF63411">
    <property type="entry name" value="LuxS/MPP-like metallohydrolase"/>
    <property type="match status" value="4"/>
</dbReference>
<reference evidence="3 4" key="1">
    <citation type="submission" date="2024-10" db="EMBL/GenBank/DDBJ databases">
        <authorList>
            <person name="Kim D."/>
        </authorList>
    </citation>
    <scope>NUCLEOTIDE SEQUENCE [LARGE SCALE GENOMIC DNA]</scope>
    <source>
        <strain evidence="3">BH-2024</strain>
    </source>
</reference>